<dbReference type="InterPro" id="IPR000719">
    <property type="entry name" value="Prot_kinase_dom"/>
</dbReference>
<dbReference type="NCBIfam" id="NF047558">
    <property type="entry name" value="TPR_END_plus"/>
    <property type="match status" value="1"/>
</dbReference>
<dbReference type="Pfam" id="PF13181">
    <property type="entry name" value="TPR_8"/>
    <property type="match status" value="1"/>
</dbReference>
<keyword evidence="2 6" id="KW-0547">Nucleotide-binding</keyword>
<dbReference type="PANTHER" id="PTHR43289:SF34">
    <property type="entry name" value="SERINE_THREONINE-PROTEIN KINASE YBDM-RELATED"/>
    <property type="match status" value="1"/>
</dbReference>
<keyword evidence="3 8" id="KW-0418">Kinase</keyword>
<reference evidence="8 9" key="1">
    <citation type="journal article" date="2021" name="Genome Biol. Evol.">
        <title>Complete Genome Sequencing of a Novel Gloeobacter Species from a Waterfall Cave in Mexico.</title>
        <authorList>
            <person name="Saw J.H."/>
            <person name="Cardona T."/>
            <person name="Montejano G."/>
        </authorList>
    </citation>
    <scope>NUCLEOTIDE SEQUENCE [LARGE SCALE GENOMIC DNA]</scope>
    <source>
        <strain evidence="8">MG652769</strain>
    </source>
</reference>
<dbReference type="InterPro" id="IPR008271">
    <property type="entry name" value="Ser/Thr_kinase_AS"/>
</dbReference>
<evidence type="ECO:0000256" key="1">
    <source>
        <dbReference type="ARBA" id="ARBA00022679"/>
    </source>
</evidence>
<evidence type="ECO:0000256" key="2">
    <source>
        <dbReference type="ARBA" id="ARBA00022741"/>
    </source>
</evidence>
<dbReference type="Gene3D" id="3.40.50.10070">
    <property type="entry name" value="TolB, N-terminal domain"/>
    <property type="match status" value="1"/>
</dbReference>
<gene>
    <name evidence="8" type="ORF">ISF26_06120</name>
</gene>
<sequence>MTPEQWKEIREALSVALARQGTDRLAYLDDLRLEPQLRQCLDKLLAAHDQQDGFLSAPILGSPLKSLLANRLPTQVGWAAGRRLGAYRLVGELGRGGMGVVYLAERADGLFSKRVAVKVLQPGRGAPLLLERFVQERQILANLEHPHIARLIDGGTSEEGLPYLVMEYVDGEPIDRYCRTQRLPVRERLALIEKVCRAVHHAHTLQVLHRDLKASNILVDGAGEPKLLDFGIAKLLDEQTPEAEQTATEWRMLTPSYASPEQIRGEAAGPSSDVFSLGVVLYELITARRPAGLKVGPLDEMLWTLGEQAAVPPSRAVAAGTDAGLPAGPQKVQIDGSIDPLVLRALAKAPADRYTSALEMAEAICTYLANCTTARGPRLPTAPSLDVSGWLRRPGRLASAGAGLALVLGIGGGFWWWGNSNSPAAARTIAVLPFANLNGDSRSAYFSDGMTFDITHQLGKIADLKVIASSAAMQYRGTTKDLREIARELRAGTLLTGSVQRSGDRVRIVSQLVDPATGEQLWSHDYERQLKDVFAIQAEVSEQIARRLQARLTPSEQSRLAQVPTASITAYDYYLRGRDYLRRRSRADNELAINLLKRALALDPNFALAHAGLGSAYGKKADTDGSPQRWEAESLQAIQKALALDPNLSQAHKALGSYYYGRGQYRLALAAFKRGAELNPSLPVVASAYGGLSAAMGNLEEGVRWSKRSIALNPTRSGYPTLGIIYAILGEDARAQQALEAAVSIEPDNVYALSYLSTLYKLRGQYGEARQVAQKILARDARELFGLTAAGDAERFAGRWSEAKAHYEKVLKITDRLDGESGQLQSTTILADIARREGQPTRAAQLLARSFQIDREAIDSGNEYYFYPFDLAAAYAVQGDKGSALRWLRRAIEAGWRDYRWLRCDPVFEGLRGDGEFERLVAQLKAQVEAMRQRVIAAESAGT</sequence>
<dbReference type="Pfam" id="PF13414">
    <property type="entry name" value="TPR_11"/>
    <property type="match status" value="1"/>
</dbReference>
<feature type="domain" description="Protein kinase" evidence="7">
    <location>
        <begin position="87"/>
        <end position="368"/>
    </location>
</feature>
<organism evidence="8 9">
    <name type="scientific">Gloeobacter morelensis MG652769</name>
    <dbReference type="NCBI Taxonomy" id="2781736"/>
    <lineage>
        <taxon>Bacteria</taxon>
        <taxon>Bacillati</taxon>
        <taxon>Cyanobacteriota</taxon>
        <taxon>Cyanophyceae</taxon>
        <taxon>Gloeobacterales</taxon>
        <taxon>Gloeobacteraceae</taxon>
        <taxon>Gloeobacter</taxon>
        <taxon>Gloeobacter morelensis</taxon>
    </lineage>
</organism>
<feature type="repeat" description="TPR" evidence="5">
    <location>
        <begin position="649"/>
        <end position="682"/>
    </location>
</feature>
<protein>
    <submittedName>
        <fullName evidence="8">Protein kinase</fullName>
    </submittedName>
</protein>
<dbReference type="InterPro" id="IPR011009">
    <property type="entry name" value="Kinase-like_dom_sf"/>
</dbReference>
<dbReference type="SMART" id="SM00220">
    <property type="entry name" value="S_TKc"/>
    <property type="match status" value="1"/>
</dbReference>
<evidence type="ECO:0000256" key="4">
    <source>
        <dbReference type="ARBA" id="ARBA00022840"/>
    </source>
</evidence>
<dbReference type="PROSITE" id="PS50005">
    <property type="entry name" value="TPR"/>
    <property type="match status" value="2"/>
</dbReference>
<keyword evidence="9" id="KW-1185">Reference proteome</keyword>
<dbReference type="PROSITE" id="PS00108">
    <property type="entry name" value="PROTEIN_KINASE_ST"/>
    <property type="match status" value="1"/>
</dbReference>
<dbReference type="Gene3D" id="1.25.40.10">
    <property type="entry name" value="Tetratricopeptide repeat domain"/>
    <property type="match status" value="2"/>
</dbReference>
<dbReference type="Gene3D" id="3.30.200.20">
    <property type="entry name" value="Phosphorylase Kinase, domain 1"/>
    <property type="match status" value="1"/>
</dbReference>
<keyword evidence="4 6" id="KW-0067">ATP-binding</keyword>
<keyword evidence="5" id="KW-0802">TPR repeat</keyword>
<proteinExistence type="predicted"/>
<dbReference type="InterPro" id="IPR011990">
    <property type="entry name" value="TPR-like_helical_dom_sf"/>
</dbReference>
<feature type="binding site" evidence="6">
    <location>
        <position position="118"/>
    </location>
    <ligand>
        <name>ATP</name>
        <dbReference type="ChEBI" id="CHEBI:30616"/>
    </ligand>
</feature>
<dbReference type="PANTHER" id="PTHR43289">
    <property type="entry name" value="MITOGEN-ACTIVATED PROTEIN KINASE KINASE KINASE 20-RELATED"/>
    <property type="match status" value="1"/>
</dbReference>
<dbReference type="PROSITE" id="PS50011">
    <property type="entry name" value="PROTEIN_KINASE_DOM"/>
    <property type="match status" value="1"/>
</dbReference>
<evidence type="ECO:0000313" key="8">
    <source>
        <dbReference type="EMBL" id="UFP95806.1"/>
    </source>
</evidence>
<evidence type="ECO:0000313" key="9">
    <source>
        <dbReference type="Proteomes" id="UP001054846"/>
    </source>
</evidence>
<dbReference type="InterPro" id="IPR017441">
    <property type="entry name" value="Protein_kinase_ATP_BS"/>
</dbReference>
<dbReference type="Pfam" id="PF00069">
    <property type="entry name" value="Pkinase"/>
    <property type="match status" value="1"/>
</dbReference>
<evidence type="ECO:0000259" key="7">
    <source>
        <dbReference type="PROSITE" id="PS50011"/>
    </source>
</evidence>
<dbReference type="CDD" id="cd14014">
    <property type="entry name" value="STKc_PknB_like"/>
    <property type="match status" value="1"/>
</dbReference>
<feature type="repeat" description="TPR" evidence="5">
    <location>
        <begin position="716"/>
        <end position="749"/>
    </location>
</feature>
<dbReference type="SUPFAM" id="SSF48452">
    <property type="entry name" value="TPR-like"/>
    <property type="match status" value="2"/>
</dbReference>
<dbReference type="Gene3D" id="1.10.510.10">
    <property type="entry name" value="Transferase(Phosphotransferase) domain 1"/>
    <property type="match status" value="1"/>
</dbReference>
<dbReference type="SUPFAM" id="SSF56112">
    <property type="entry name" value="Protein kinase-like (PK-like)"/>
    <property type="match status" value="1"/>
</dbReference>
<dbReference type="SMART" id="SM00028">
    <property type="entry name" value="TPR"/>
    <property type="match status" value="6"/>
</dbReference>
<evidence type="ECO:0000256" key="6">
    <source>
        <dbReference type="PROSITE-ProRule" id="PRU10141"/>
    </source>
</evidence>
<evidence type="ECO:0000256" key="3">
    <source>
        <dbReference type="ARBA" id="ARBA00022777"/>
    </source>
</evidence>
<dbReference type="GO" id="GO:0016301">
    <property type="term" value="F:kinase activity"/>
    <property type="evidence" value="ECO:0007669"/>
    <property type="project" value="UniProtKB-KW"/>
</dbReference>
<dbReference type="Proteomes" id="UP001054846">
    <property type="component" value="Chromosome"/>
</dbReference>
<evidence type="ECO:0000256" key="5">
    <source>
        <dbReference type="PROSITE-ProRule" id="PRU00339"/>
    </source>
</evidence>
<dbReference type="InterPro" id="IPR019734">
    <property type="entry name" value="TPR_rpt"/>
</dbReference>
<dbReference type="EMBL" id="CP063845">
    <property type="protein sequence ID" value="UFP95806.1"/>
    <property type="molecule type" value="Genomic_DNA"/>
</dbReference>
<dbReference type="RefSeq" id="WP_230843032.1">
    <property type="nucleotide sequence ID" value="NZ_CP063845.1"/>
</dbReference>
<keyword evidence="1" id="KW-0808">Transferase</keyword>
<dbReference type="PROSITE" id="PS00107">
    <property type="entry name" value="PROTEIN_KINASE_ATP"/>
    <property type="match status" value="1"/>
</dbReference>
<accession>A0ABY3PQ39</accession>
<name>A0ABY3PQ39_9CYAN</name>